<dbReference type="Pfam" id="PF26296">
    <property type="entry name" value="DUF8080"/>
    <property type="match status" value="1"/>
</dbReference>
<keyword evidence="4" id="KW-1185">Reference proteome</keyword>
<comment type="caution">
    <text evidence="3">The sequence shown here is derived from an EMBL/GenBank/DDBJ whole genome shotgun (WGS) entry which is preliminary data.</text>
</comment>
<organism evidence="3 4">
    <name type="scientific">Haloarcula saliterrae</name>
    <dbReference type="NCBI Taxonomy" id="2950534"/>
    <lineage>
        <taxon>Archaea</taxon>
        <taxon>Methanobacteriati</taxon>
        <taxon>Methanobacteriota</taxon>
        <taxon>Stenosarchaea group</taxon>
        <taxon>Halobacteria</taxon>
        <taxon>Halobacteriales</taxon>
        <taxon>Haloarculaceae</taxon>
        <taxon>Haloarcula</taxon>
    </lineage>
</organism>
<feature type="region of interest" description="Disordered" evidence="1">
    <location>
        <begin position="97"/>
        <end position="175"/>
    </location>
</feature>
<evidence type="ECO:0000259" key="2">
    <source>
        <dbReference type="Pfam" id="PF26296"/>
    </source>
</evidence>
<protein>
    <recommendedName>
        <fullName evidence="2">DUF8080 domain-containing protein</fullName>
    </recommendedName>
</protein>
<dbReference type="Proteomes" id="UP001259659">
    <property type="component" value="Unassembled WGS sequence"/>
</dbReference>
<dbReference type="Pfam" id="PF25256">
    <property type="entry name" value="DUF7857"/>
    <property type="match status" value="1"/>
</dbReference>
<dbReference type="InterPro" id="IPR058393">
    <property type="entry name" value="DUF8080"/>
</dbReference>
<dbReference type="RefSeq" id="WP_310920010.1">
    <property type="nucleotide sequence ID" value="NZ_JAMQON010000003.1"/>
</dbReference>
<name>A0ABU2FDK6_9EURY</name>
<evidence type="ECO:0000313" key="3">
    <source>
        <dbReference type="EMBL" id="MDS0260342.1"/>
    </source>
</evidence>
<proteinExistence type="predicted"/>
<feature type="domain" description="DUF8080" evidence="2">
    <location>
        <begin position="176"/>
        <end position="247"/>
    </location>
</feature>
<dbReference type="EMBL" id="JAMQON010000003">
    <property type="protein sequence ID" value="MDS0260342.1"/>
    <property type="molecule type" value="Genomic_DNA"/>
</dbReference>
<accession>A0ABU2FDK6</accession>
<feature type="compositionally biased region" description="Basic and acidic residues" evidence="1">
    <location>
        <begin position="97"/>
        <end position="107"/>
    </location>
</feature>
<gene>
    <name evidence="3" type="ORF">NDI56_13140</name>
</gene>
<evidence type="ECO:0000256" key="1">
    <source>
        <dbReference type="SAM" id="MobiDB-lite"/>
    </source>
</evidence>
<dbReference type="InterPro" id="IPR057179">
    <property type="entry name" value="DUF7857"/>
</dbReference>
<evidence type="ECO:0000313" key="4">
    <source>
        <dbReference type="Proteomes" id="UP001259659"/>
    </source>
</evidence>
<sequence length="258" mass="26734">MVTFDCTTSHHDGVTLVAAYLRDIEVPTRVAVRNRLDGPVWPPRSEGLPEAGWTETGFSGVVGSGSTALGYATPAPPAEPPAELVDAVTVPDAERTETPADVVRELGDPSPPSDAIPAADGPGTAAPRATDSLAPAVNQPTTDGPETRGASLADAQDTDSSVEPAPDSPDERAQLPSAVGPWMAEMARRVETAEALSAAETVPDATDAVRDAGGLAEVRALADAPDERRLRLVARRARRLAQRRSAATVPVETLSTLA</sequence>
<reference evidence="3 4" key="1">
    <citation type="submission" date="2022-06" db="EMBL/GenBank/DDBJ databases">
        <title>Haloarcula sp. a new haloarchaeum isolate from saline soil.</title>
        <authorList>
            <person name="Strakova D."/>
            <person name="Galisteo C."/>
            <person name="Sanchez-Porro C."/>
            <person name="Ventosa A."/>
        </authorList>
    </citation>
    <scope>NUCLEOTIDE SEQUENCE [LARGE SCALE GENOMIC DNA]</scope>
    <source>
        <strain evidence="3 4">S1CR25-12</strain>
    </source>
</reference>